<organism evidence="1 2">
    <name type="scientific">Holotrichia oblita</name>
    <name type="common">Chafer beetle</name>
    <dbReference type="NCBI Taxonomy" id="644536"/>
    <lineage>
        <taxon>Eukaryota</taxon>
        <taxon>Metazoa</taxon>
        <taxon>Ecdysozoa</taxon>
        <taxon>Arthropoda</taxon>
        <taxon>Hexapoda</taxon>
        <taxon>Insecta</taxon>
        <taxon>Pterygota</taxon>
        <taxon>Neoptera</taxon>
        <taxon>Endopterygota</taxon>
        <taxon>Coleoptera</taxon>
        <taxon>Polyphaga</taxon>
        <taxon>Scarabaeiformia</taxon>
        <taxon>Scarabaeidae</taxon>
        <taxon>Melolonthinae</taxon>
        <taxon>Holotrichia</taxon>
    </lineage>
</organism>
<dbReference type="EMBL" id="CM043023">
    <property type="protein sequence ID" value="KAI4455349.1"/>
    <property type="molecule type" value="Genomic_DNA"/>
</dbReference>
<reference evidence="1" key="1">
    <citation type="submission" date="2022-04" db="EMBL/GenBank/DDBJ databases">
        <title>Chromosome-scale genome assembly of Holotrichia oblita Faldermann.</title>
        <authorList>
            <person name="Rongchong L."/>
        </authorList>
    </citation>
    <scope>NUCLEOTIDE SEQUENCE</scope>
    <source>
        <strain evidence="1">81SQS9</strain>
    </source>
</reference>
<dbReference type="Proteomes" id="UP001056778">
    <property type="component" value="Chromosome 9"/>
</dbReference>
<gene>
    <name evidence="1" type="ORF">MML48_9g00008290</name>
</gene>
<keyword evidence="2" id="KW-1185">Reference proteome</keyword>
<name>A0ACB9SLJ3_HOLOL</name>
<sequence>MLHFILIFVLLLKGVCTKYLEGELKTSDNWAFLARFCFLSGDGQFEYYIEYNEERGQPNLLLYYDTLDQWPSVYKTSKTCKEKESVLKIEQNQIVNLTINGDNYRELSGCGIVPTQKMGTTTTSKAPNTTKNAKNKLANATNFKKSMPTLLSTKTAFKSTTIGLFSTETTESSSTETISSSTIIDIGSTSSFYNASESSEFENVTHLSESTTNELINEEIQEVKISGKSPIRKRAVPTKTPKQQNQNGVGSRTIACHNARKFRSSRERWWFIAVSNCNSTKDINTTTTFILCDHCSESLNKAYNFKCKCLEVEELINNYLKEMNLTVTNLKYVKDRNYKTEESRDEPPIEIKEECYDNCGSPSELPSIYNNFVDVNFISDQSSDVIQIEAIQDCEDSNRSKANVDEDLQKVDIFETKVYNQQDQKYTCDICNKVFSDRRILHRHKSVHGDRRFQCEMCEKAFKSNYDLKRHVETHNADINKTYECKICFKPVHNIKRHMRTAHTTKHICEVCGLKCASNANLIEHMRTHTGDRPFSCEMCGKGFAQRSTLATHIKSIHTREKPYICETCGMAFISPALLRKHRLVHVPNRERKFVCDVAGCNKSFRDKQGKREHMKRHNPDKKYKCTVCDKAFLTGQHLRRHIICHTGEKPFDCTICNKTFNQKGNLKIHLRSHRPRTS</sequence>
<evidence type="ECO:0000313" key="2">
    <source>
        <dbReference type="Proteomes" id="UP001056778"/>
    </source>
</evidence>
<evidence type="ECO:0000313" key="1">
    <source>
        <dbReference type="EMBL" id="KAI4455349.1"/>
    </source>
</evidence>
<comment type="caution">
    <text evidence="1">The sequence shown here is derived from an EMBL/GenBank/DDBJ whole genome shotgun (WGS) entry which is preliminary data.</text>
</comment>
<protein>
    <submittedName>
        <fullName evidence="1">Zinc finger protein</fullName>
    </submittedName>
</protein>
<accession>A0ACB9SLJ3</accession>
<proteinExistence type="predicted"/>